<reference evidence="2" key="1">
    <citation type="submission" date="2016-10" db="EMBL/GenBank/DDBJ databases">
        <authorList>
            <person name="Varghese N."/>
            <person name="Submissions S."/>
        </authorList>
    </citation>
    <scope>NUCLEOTIDE SEQUENCE [LARGE SCALE GENOMIC DNA]</scope>
    <source>
        <strain evidence="2">DSM 6150</strain>
    </source>
</reference>
<evidence type="ECO:0000313" key="1">
    <source>
        <dbReference type="EMBL" id="SFN45202.1"/>
    </source>
</evidence>
<proteinExistence type="predicted"/>
<dbReference type="Pfam" id="PF06067">
    <property type="entry name" value="DUF932"/>
    <property type="match status" value="1"/>
</dbReference>
<dbReference type="NCBIfam" id="TIGR03299">
    <property type="entry name" value="LGT_TIGR03299"/>
    <property type="match status" value="1"/>
</dbReference>
<keyword evidence="2" id="KW-1185">Reference proteome</keyword>
<dbReference type="RefSeq" id="WP_091193853.1">
    <property type="nucleotide sequence ID" value="NZ_FOVE01000009.1"/>
</dbReference>
<evidence type="ECO:0000313" key="2">
    <source>
        <dbReference type="Proteomes" id="UP000242869"/>
    </source>
</evidence>
<accession>A0A1I4Z4M4</accession>
<organism evidence="1 2">
    <name type="scientific">Formivibrio citricus</name>
    <dbReference type="NCBI Taxonomy" id="83765"/>
    <lineage>
        <taxon>Bacteria</taxon>
        <taxon>Pseudomonadati</taxon>
        <taxon>Pseudomonadota</taxon>
        <taxon>Betaproteobacteria</taxon>
        <taxon>Neisseriales</taxon>
        <taxon>Chitinibacteraceae</taxon>
        <taxon>Formivibrio</taxon>
    </lineage>
</organism>
<dbReference type="OrthoDB" id="576140at2"/>
<name>A0A1I4Z4M4_9NEIS</name>
<dbReference type="EMBL" id="FOVE01000009">
    <property type="protein sequence ID" value="SFN45202.1"/>
    <property type="molecule type" value="Genomic_DNA"/>
</dbReference>
<dbReference type="STRING" id="83765.SAMN05660284_01525"/>
<dbReference type="Proteomes" id="UP000242869">
    <property type="component" value="Unassembled WGS sequence"/>
</dbReference>
<dbReference type="InterPro" id="IPR026325">
    <property type="entry name" value="DUF932"/>
</dbReference>
<gene>
    <name evidence="1" type="ORF">SAMN05660284_01525</name>
</gene>
<sequence length="318" mass="34585">MAHLVETMAFVRETPWHGLGNQLTPNQPIERWITEAGMDWSINHSPVLFNVAGEEDLHIRNHSDSKVLYRSDTLAPLSVVSNRYQVVQPEEVLHFYKDLVEAGGFELETAGVLKGGKKLWALARTGQEALVKGGDRVKAYLLLATSCDGTLCTTAQFTSVRVVCNNTLQMAVANSSGAVKVPHSTKFDPQAVKESLGIGLSAWDSFIGNIRDLASRPVSGLEATQFFSDVLDEQVLDIEGGPTSKAMQQVTALYSGTGMGALLPGARGTAWGLLNAVTEYVDHQRRARSQDYRLDSAWFGQGAQIKQKALDSAIQLIA</sequence>
<dbReference type="AlphaFoldDB" id="A0A1I4Z4M4"/>
<protein>
    <submittedName>
        <fullName evidence="1">Phage/plasmid-like protein TIGR03299</fullName>
    </submittedName>
</protein>
<dbReference type="InterPro" id="IPR017686">
    <property type="entry name" value="Phg/plasmid-like_prot"/>
</dbReference>